<keyword evidence="2" id="KW-1185">Reference proteome</keyword>
<dbReference type="InterPro" id="IPR046184">
    <property type="entry name" value="DUF6212"/>
</dbReference>
<protein>
    <submittedName>
        <fullName evidence="1">Uncharacterized protein</fullName>
    </submittedName>
</protein>
<dbReference type="Proteomes" id="UP001055102">
    <property type="component" value="Unassembled WGS sequence"/>
</dbReference>
<gene>
    <name evidence="1" type="ORF">AOPFMNJM_3653</name>
</gene>
<evidence type="ECO:0000313" key="1">
    <source>
        <dbReference type="EMBL" id="GJE08316.1"/>
    </source>
</evidence>
<dbReference type="RefSeq" id="WP_238277954.1">
    <property type="nucleotide sequence ID" value="NZ_BPQR01000073.1"/>
</dbReference>
<name>A0ABQ4T360_9HYPH</name>
<proteinExistence type="predicted"/>
<comment type="caution">
    <text evidence="1">The sequence shown here is derived from an EMBL/GenBank/DDBJ whole genome shotgun (WGS) entry which is preliminary data.</text>
</comment>
<evidence type="ECO:0000313" key="2">
    <source>
        <dbReference type="Proteomes" id="UP001055102"/>
    </source>
</evidence>
<accession>A0ABQ4T360</accession>
<reference evidence="1" key="2">
    <citation type="submission" date="2021-08" db="EMBL/GenBank/DDBJ databases">
        <authorList>
            <person name="Tani A."/>
            <person name="Ola A."/>
            <person name="Ogura Y."/>
            <person name="Katsura K."/>
            <person name="Hayashi T."/>
        </authorList>
    </citation>
    <scope>NUCLEOTIDE SEQUENCE</scope>
    <source>
        <strain evidence="1">LMG 23639</strain>
    </source>
</reference>
<organism evidence="1 2">
    <name type="scientific">Methylobacterium jeotgali</name>
    <dbReference type="NCBI Taxonomy" id="381630"/>
    <lineage>
        <taxon>Bacteria</taxon>
        <taxon>Pseudomonadati</taxon>
        <taxon>Pseudomonadota</taxon>
        <taxon>Alphaproteobacteria</taxon>
        <taxon>Hyphomicrobiales</taxon>
        <taxon>Methylobacteriaceae</taxon>
        <taxon>Methylobacterium</taxon>
    </lineage>
</organism>
<dbReference type="EMBL" id="BPQR01000073">
    <property type="protein sequence ID" value="GJE08316.1"/>
    <property type="molecule type" value="Genomic_DNA"/>
</dbReference>
<sequence>MQAFQVLVAGIDASVRRAIPESLWVREVTGVTEAGLWFAEDGEPVALAPAPCLGLIAASRTHPLMEQVRAWMLANGATALPEILVIERRAQGGLVERALLDALLAETGALARSALRQARRVAHLRQAVETLETERAGLDRFLGETGLARMETVFATAEPDYETQIELVPGAVLRQLLPIASTGLAAIDVACIGGGPGAIAMRLVQGEGGHILARWRVPARAEDGWVRLGLPVALSGLERTLSLLVECDDPGSSCANLALGAFQPLPAAQLADAETSEAIAPYSLAMRLHAALPGTTPPHRPGTLLPEDADDPDEAPYRLHTLGADALSGLREEPAPREGEAGKVRRIDSLGAIVCRAGAQARLPLACPAGARGILVGLDIHAETPAALSVTVGIAGPEGRLATQALAAREEGDGAVSLLFPAPLTEPHDILLAATEPATPPAPDAWAVFRDLRVYL</sequence>
<reference evidence="1" key="1">
    <citation type="journal article" date="2021" name="Front. Microbiol.">
        <title>Comprehensive Comparative Genomics and Phenotyping of Methylobacterium Species.</title>
        <authorList>
            <person name="Alessa O."/>
            <person name="Ogura Y."/>
            <person name="Fujitani Y."/>
            <person name="Takami H."/>
            <person name="Hayashi T."/>
            <person name="Sahin N."/>
            <person name="Tani A."/>
        </authorList>
    </citation>
    <scope>NUCLEOTIDE SEQUENCE</scope>
    <source>
        <strain evidence="1">LMG 23639</strain>
    </source>
</reference>
<dbReference type="Pfam" id="PF19717">
    <property type="entry name" value="DUF6212"/>
    <property type="match status" value="1"/>
</dbReference>